<dbReference type="InterPro" id="IPR050997">
    <property type="entry name" value="MAPEG"/>
</dbReference>
<dbReference type="InterPro" id="IPR001129">
    <property type="entry name" value="Membr-assoc_MAPEG"/>
</dbReference>
<dbReference type="GO" id="GO:0004602">
    <property type="term" value="F:glutathione peroxidase activity"/>
    <property type="evidence" value="ECO:0007669"/>
    <property type="project" value="TreeGrafter"/>
</dbReference>
<dbReference type="HOGENOM" id="CLU_110291_1_2_1"/>
<organism evidence="6 7">
    <name type="scientific">Hapsidospora chrysogenum (strain ATCC 11550 / CBS 779.69 / DSM 880 / IAM 14645 / JCM 23072 / IMI 49137)</name>
    <name type="common">Acremonium chrysogenum</name>
    <dbReference type="NCBI Taxonomy" id="857340"/>
    <lineage>
        <taxon>Eukaryota</taxon>
        <taxon>Fungi</taxon>
        <taxon>Dikarya</taxon>
        <taxon>Ascomycota</taxon>
        <taxon>Pezizomycotina</taxon>
        <taxon>Sordariomycetes</taxon>
        <taxon>Hypocreomycetidae</taxon>
        <taxon>Hypocreales</taxon>
        <taxon>Bionectriaceae</taxon>
        <taxon>Hapsidospora</taxon>
    </lineage>
</organism>
<keyword evidence="3 5" id="KW-1133">Transmembrane helix</keyword>
<keyword evidence="2 5" id="KW-0812">Transmembrane</keyword>
<dbReference type="GO" id="GO:0005783">
    <property type="term" value="C:endoplasmic reticulum"/>
    <property type="evidence" value="ECO:0007669"/>
    <property type="project" value="TreeGrafter"/>
</dbReference>
<sequence>MPIQIPDEYGYVLAVASSGFFVNMFHMQLTGMHRKKSGLKHPISYATEEQAAKDNNAFRFNCAQRAHANFIENQPTFLSLLAVSGLRYPVAAAALGATWMFGRVAYGMGYASSRGPQGRVFGFLVAMLAQMVLGGMAGYTSYKYIVG</sequence>
<evidence type="ECO:0000313" key="7">
    <source>
        <dbReference type="Proteomes" id="UP000029964"/>
    </source>
</evidence>
<dbReference type="OrthoDB" id="410651at2759"/>
<proteinExistence type="predicted"/>
<keyword evidence="4 5" id="KW-0472">Membrane</keyword>
<evidence type="ECO:0000256" key="4">
    <source>
        <dbReference type="ARBA" id="ARBA00023136"/>
    </source>
</evidence>
<evidence type="ECO:0000256" key="1">
    <source>
        <dbReference type="ARBA" id="ARBA00004141"/>
    </source>
</evidence>
<name>A0A086T1P5_HAPC1</name>
<evidence type="ECO:0000256" key="2">
    <source>
        <dbReference type="ARBA" id="ARBA00022692"/>
    </source>
</evidence>
<dbReference type="Proteomes" id="UP000029964">
    <property type="component" value="Unassembled WGS sequence"/>
</dbReference>
<dbReference type="InterPro" id="IPR023352">
    <property type="entry name" value="MAPEG-like_dom_sf"/>
</dbReference>
<gene>
    <name evidence="6" type="ORF">ACRE_059870</name>
</gene>
<feature type="transmembrane region" description="Helical" evidence="5">
    <location>
        <begin position="12"/>
        <end position="31"/>
    </location>
</feature>
<dbReference type="PANTHER" id="PTHR10250:SF26">
    <property type="entry name" value="GLUTATHIONE S-TRANSFERASE 3, MITOCHONDRIAL"/>
    <property type="match status" value="1"/>
</dbReference>
<dbReference type="Pfam" id="PF01124">
    <property type="entry name" value="MAPEG"/>
    <property type="match status" value="1"/>
</dbReference>
<dbReference type="GO" id="GO:0016020">
    <property type="term" value="C:membrane"/>
    <property type="evidence" value="ECO:0007669"/>
    <property type="project" value="UniProtKB-SubCell"/>
</dbReference>
<reference evidence="7" key="1">
    <citation type="journal article" date="2014" name="Genome Announc.">
        <title>Genome sequence and annotation of Acremonium chrysogenum, producer of the beta-lactam antibiotic cephalosporin C.</title>
        <authorList>
            <person name="Terfehr D."/>
            <person name="Dahlmann T.A."/>
            <person name="Specht T."/>
            <person name="Zadra I."/>
            <person name="Kuernsteiner H."/>
            <person name="Kueck U."/>
        </authorList>
    </citation>
    <scope>NUCLEOTIDE SEQUENCE [LARGE SCALE GENOMIC DNA]</scope>
    <source>
        <strain evidence="7">ATCC 11550 / CBS 779.69 / DSM 880 / IAM 14645 / JCM 23072 / IMI 49137</strain>
    </source>
</reference>
<accession>A0A086T1P5</accession>
<dbReference type="AlphaFoldDB" id="A0A086T1P5"/>
<dbReference type="Gene3D" id="1.20.120.550">
    <property type="entry name" value="Membrane associated eicosanoid/glutathione metabolism-like domain"/>
    <property type="match status" value="1"/>
</dbReference>
<comment type="subcellular location">
    <subcellularLocation>
        <location evidence="1">Membrane</location>
        <topology evidence="1">Multi-pass membrane protein</topology>
    </subcellularLocation>
</comment>
<dbReference type="PANTHER" id="PTHR10250">
    <property type="entry name" value="MICROSOMAL GLUTATHIONE S-TRANSFERASE"/>
    <property type="match status" value="1"/>
</dbReference>
<keyword evidence="7" id="KW-1185">Reference proteome</keyword>
<keyword evidence="6" id="KW-0808">Transferase</keyword>
<dbReference type="STRING" id="857340.A0A086T1P5"/>
<protein>
    <submittedName>
        <fullName evidence="6">Microsomal glutathione S-transferase-like protein</fullName>
    </submittedName>
</protein>
<evidence type="ECO:0000313" key="6">
    <source>
        <dbReference type="EMBL" id="KFH43277.1"/>
    </source>
</evidence>
<dbReference type="EMBL" id="JPKY01000073">
    <property type="protein sequence ID" value="KFH43277.1"/>
    <property type="molecule type" value="Genomic_DNA"/>
</dbReference>
<dbReference type="GO" id="GO:0004364">
    <property type="term" value="F:glutathione transferase activity"/>
    <property type="evidence" value="ECO:0007669"/>
    <property type="project" value="TreeGrafter"/>
</dbReference>
<evidence type="ECO:0000256" key="3">
    <source>
        <dbReference type="ARBA" id="ARBA00022989"/>
    </source>
</evidence>
<comment type="caution">
    <text evidence="6">The sequence shown here is derived from an EMBL/GenBank/DDBJ whole genome shotgun (WGS) entry which is preliminary data.</text>
</comment>
<feature type="transmembrane region" description="Helical" evidence="5">
    <location>
        <begin position="121"/>
        <end position="142"/>
    </location>
</feature>
<evidence type="ECO:0000256" key="5">
    <source>
        <dbReference type="SAM" id="Phobius"/>
    </source>
</evidence>
<dbReference type="GO" id="GO:0005635">
    <property type="term" value="C:nuclear envelope"/>
    <property type="evidence" value="ECO:0007669"/>
    <property type="project" value="TreeGrafter"/>
</dbReference>
<dbReference type="SUPFAM" id="SSF161084">
    <property type="entry name" value="MAPEG domain-like"/>
    <property type="match status" value="1"/>
</dbReference>
<feature type="transmembrane region" description="Helical" evidence="5">
    <location>
        <begin position="77"/>
        <end position="101"/>
    </location>
</feature>